<evidence type="ECO:0000313" key="2">
    <source>
        <dbReference type="Proteomes" id="UP001499978"/>
    </source>
</evidence>
<organism evidence="1 2">
    <name type="scientific">Pilimelia columellifera subsp. columellifera</name>
    <dbReference type="NCBI Taxonomy" id="706583"/>
    <lineage>
        <taxon>Bacteria</taxon>
        <taxon>Bacillati</taxon>
        <taxon>Actinomycetota</taxon>
        <taxon>Actinomycetes</taxon>
        <taxon>Micromonosporales</taxon>
        <taxon>Micromonosporaceae</taxon>
        <taxon>Pilimelia</taxon>
    </lineage>
</organism>
<accession>A0ABN3NLW0</accession>
<comment type="caution">
    <text evidence="1">The sequence shown here is derived from an EMBL/GenBank/DDBJ whole genome shotgun (WGS) entry which is preliminary data.</text>
</comment>
<evidence type="ECO:0000313" key="1">
    <source>
        <dbReference type="EMBL" id="GAA2525228.1"/>
    </source>
</evidence>
<proteinExistence type="predicted"/>
<keyword evidence="2" id="KW-1185">Reference proteome</keyword>
<dbReference type="EMBL" id="BAAARY010000011">
    <property type="protein sequence ID" value="GAA2525228.1"/>
    <property type="molecule type" value="Genomic_DNA"/>
</dbReference>
<protein>
    <submittedName>
        <fullName evidence="1">Uncharacterized protein</fullName>
    </submittedName>
</protein>
<reference evidence="1 2" key="1">
    <citation type="journal article" date="2019" name="Int. J. Syst. Evol. Microbiol.">
        <title>The Global Catalogue of Microorganisms (GCM) 10K type strain sequencing project: providing services to taxonomists for standard genome sequencing and annotation.</title>
        <authorList>
            <consortium name="The Broad Institute Genomics Platform"/>
            <consortium name="The Broad Institute Genome Sequencing Center for Infectious Disease"/>
            <person name="Wu L."/>
            <person name="Ma J."/>
        </authorList>
    </citation>
    <scope>NUCLEOTIDE SEQUENCE [LARGE SCALE GENOMIC DNA]</scope>
    <source>
        <strain evidence="1 2">JCM 3367</strain>
    </source>
</reference>
<sequence length="69" mass="7440">MVTKVRMVVSLGVVLWAASPLLAVAGLLSYPTSFFLGTTVLLACRLIADHIAKKAGLRGVVFREPDRDK</sequence>
<name>A0ABN3NLW0_9ACTN</name>
<dbReference type="Proteomes" id="UP001499978">
    <property type="component" value="Unassembled WGS sequence"/>
</dbReference>
<gene>
    <name evidence="1" type="ORF">GCM10010201_24860</name>
</gene>